<dbReference type="PANTHER" id="PTHR45138:SF9">
    <property type="entry name" value="DIGUANYLATE CYCLASE DGCM-RELATED"/>
    <property type="match status" value="1"/>
</dbReference>
<gene>
    <name evidence="3" type="ORF">SpAn4DRAFT_3831</name>
</gene>
<dbReference type="Proteomes" id="UP000049855">
    <property type="component" value="Unassembled WGS sequence"/>
</dbReference>
<dbReference type="CDD" id="cd00130">
    <property type="entry name" value="PAS"/>
    <property type="match status" value="1"/>
</dbReference>
<dbReference type="CDD" id="cd01949">
    <property type="entry name" value="GGDEF"/>
    <property type="match status" value="1"/>
</dbReference>
<feature type="transmembrane region" description="Helical" evidence="1">
    <location>
        <begin position="146"/>
        <end position="168"/>
    </location>
</feature>
<dbReference type="Gene3D" id="3.30.70.270">
    <property type="match status" value="1"/>
</dbReference>
<dbReference type="EMBL" id="CTRP01000004">
    <property type="protein sequence ID" value="CQR71326.1"/>
    <property type="molecule type" value="Genomic_DNA"/>
</dbReference>
<dbReference type="AlphaFoldDB" id="A0A0U1KVG4"/>
<dbReference type="Gene3D" id="3.30.450.20">
    <property type="entry name" value="PAS domain"/>
    <property type="match status" value="1"/>
</dbReference>
<keyword evidence="1" id="KW-0472">Membrane</keyword>
<evidence type="ECO:0000256" key="1">
    <source>
        <dbReference type="SAM" id="Phobius"/>
    </source>
</evidence>
<keyword evidence="1" id="KW-1133">Transmembrane helix</keyword>
<dbReference type="FunFam" id="3.30.70.270:FF:000001">
    <property type="entry name" value="Diguanylate cyclase domain protein"/>
    <property type="match status" value="1"/>
</dbReference>
<dbReference type="PROSITE" id="PS50887">
    <property type="entry name" value="GGDEF"/>
    <property type="match status" value="1"/>
</dbReference>
<dbReference type="SUPFAM" id="SSF55073">
    <property type="entry name" value="Nucleotide cyclase"/>
    <property type="match status" value="1"/>
</dbReference>
<accession>A0A0U1KVG4</accession>
<organism evidence="3 4">
    <name type="scientific">Sporomusa ovata</name>
    <dbReference type="NCBI Taxonomy" id="2378"/>
    <lineage>
        <taxon>Bacteria</taxon>
        <taxon>Bacillati</taxon>
        <taxon>Bacillota</taxon>
        <taxon>Negativicutes</taxon>
        <taxon>Selenomonadales</taxon>
        <taxon>Sporomusaceae</taxon>
        <taxon>Sporomusa</taxon>
    </lineage>
</organism>
<dbReference type="PANTHER" id="PTHR45138">
    <property type="entry name" value="REGULATORY COMPONENTS OF SENSORY TRANSDUCTION SYSTEM"/>
    <property type="match status" value="1"/>
</dbReference>
<dbReference type="InterPro" id="IPR035965">
    <property type="entry name" value="PAS-like_dom_sf"/>
</dbReference>
<protein>
    <submittedName>
        <fullName evidence="3">Diguanylate cyclase (GGDEF domain) with PAS/PAC sensor</fullName>
    </submittedName>
</protein>
<dbReference type="SUPFAM" id="SSF55785">
    <property type="entry name" value="PYP-like sensor domain (PAS domain)"/>
    <property type="match status" value="1"/>
</dbReference>
<feature type="transmembrane region" description="Helical" evidence="1">
    <location>
        <begin position="102"/>
        <end position="126"/>
    </location>
</feature>
<keyword evidence="4" id="KW-1185">Reference proteome</keyword>
<dbReference type="Pfam" id="PF00990">
    <property type="entry name" value="GGDEF"/>
    <property type="match status" value="1"/>
</dbReference>
<feature type="transmembrane region" description="Helical" evidence="1">
    <location>
        <begin position="180"/>
        <end position="202"/>
    </location>
</feature>
<dbReference type="InterPro" id="IPR031621">
    <property type="entry name" value="HisKA_7TM"/>
</dbReference>
<dbReference type="InterPro" id="IPR029787">
    <property type="entry name" value="Nucleotide_cyclase"/>
</dbReference>
<evidence type="ECO:0000313" key="3">
    <source>
        <dbReference type="EMBL" id="CQR71326.1"/>
    </source>
</evidence>
<dbReference type="InterPro" id="IPR000014">
    <property type="entry name" value="PAS"/>
</dbReference>
<dbReference type="GO" id="GO:0052621">
    <property type="term" value="F:diguanylate cyclase activity"/>
    <property type="evidence" value="ECO:0007669"/>
    <property type="project" value="TreeGrafter"/>
</dbReference>
<reference evidence="4" key="1">
    <citation type="submission" date="2015-03" db="EMBL/GenBank/DDBJ databases">
        <authorList>
            <person name="Nijsse Bart"/>
        </authorList>
    </citation>
    <scope>NUCLEOTIDE SEQUENCE [LARGE SCALE GENOMIC DNA]</scope>
</reference>
<dbReference type="InterPro" id="IPR050469">
    <property type="entry name" value="Diguanylate_Cyclase"/>
</dbReference>
<keyword evidence="1" id="KW-0812">Transmembrane</keyword>
<dbReference type="NCBIfam" id="TIGR00254">
    <property type="entry name" value="GGDEF"/>
    <property type="match status" value="1"/>
</dbReference>
<evidence type="ECO:0000313" key="4">
    <source>
        <dbReference type="Proteomes" id="UP000049855"/>
    </source>
</evidence>
<feature type="transmembrane region" description="Helical" evidence="1">
    <location>
        <begin position="34"/>
        <end position="54"/>
    </location>
</feature>
<dbReference type="SMART" id="SM00267">
    <property type="entry name" value="GGDEF"/>
    <property type="match status" value="1"/>
</dbReference>
<dbReference type="RefSeq" id="WP_021167431.1">
    <property type="nucleotide sequence ID" value="NZ_CTRP01000004.1"/>
</dbReference>
<name>A0A0U1KVG4_9FIRM</name>
<dbReference type="Pfam" id="PF16927">
    <property type="entry name" value="HisKA_7TM"/>
    <property type="match status" value="1"/>
</dbReference>
<feature type="transmembrane region" description="Helical" evidence="1">
    <location>
        <begin position="6"/>
        <end position="27"/>
    </location>
</feature>
<dbReference type="InterPro" id="IPR000160">
    <property type="entry name" value="GGDEF_dom"/>
</dbReference>
<evidence type="ECO:0000259" key="2">
    <source>
        <dbReference type="PROSITE" id="PS50887"/>
    </source>
</evidence>
<sequence>MYAEKSVLIVLLALSTLIMGTLSLVAWRRRQSPLGQAFFLLIFLTTIYTFGYMFEFVSSTLEKVRFWLHVESIGIAFIPTAWVIFAVRFTKTKLKYWPQVKALFLMLSAITFIISNTSELHHLHYVDMRLNSEAPFPVVDFVAGPWYWFHNVFTNVAIVIGNILYTRAWKNASEDKKQQAFAIFLGSMFPWVVFLAYMLRIIPWGIDPVPVSFLVPGLLYAWAVFDLKMLEIAPIARQAVFQKLSEGVLVFDREGCLVDFNAASCKVFPKLENDAKGKNGSELFRDYPILMNLIADSVNEQETMTLQAGDQKSTYQLQRIELYNNRNHTVGFMVICRDITHFSNIVESLQLQAAIDPLTKAWNRNRWQEDGTALLIQACRKHGSIAIILADLDKFKQVNDLYGHIIGDAALRHFALTCQNNLRSQDIFGRYGGDEFVIILPDSNTPEAVELAERLKRAVKSMILVAGERKITVTASFGIVSIQNEVLLDLETLINYADEALYEAKKAGGNQVCVFNTKSGVELSTPGNPGVVKH</sequence>
<dbReference type="InterPro" id="IPR043128">
    <property type="entry name" value="Rev_trsase/Diguanyl_cyclase"/>
</dbReference>
<feature type="domain" description="GGDEF" evidence="2">
    <location>
        <begin position="383"/>
        <end position="517"/>
    </location>
</feature>
<proteinExistence type="predicted"/>
<feature type="transmembrane region" description="Helical" evidence="1">
    <location>
        <begin position="66"/>
        <end position="90"/>
    </location>
</feature>